<reference evidence="2" key="1">
    <citation type="journal article" date="2014" name="Front. Microbiol.">
        <title>High frequency of phylogenetically diverse reductive dehalogenase-homologous genes in deep subseafloor sedimentary metagenomes.</title>
        <authorList>
            <person name="Kawai M."/>
            <person name="Futagami T."/>
            <person name="Toyoda A."/>
            <person name="Takaki Y."/>
            <person name="Nishi S."/>
            <person name="Hori S."/>
            <person name="Arai W."/>
            <person name="Tsubouchi T."/>
            <person name="Morono Y."/>
            <person name="Uchiyama I."/>
            <person name="Ito T."/>
            <person name="Fujiyama A."/>
            <person name="Inagaki F."/>
            <person name="Takami H."/>
        </authorList>
    </citation>
    <scope>NUCLEOTIDE SEQUENCE</scope>
    <source>
        <strain evidence="2">Expedition CK06-06</strain>
    </source>
</reference>
<dbReference type="InterPro" id="IPR005471">
    <property type="entry name" value="Tscrpt_reg_IclR_N"/>
</dbReference>
<evidence type="ECO:0000313" key="2">
    <source>
        <dbReference type="EMBL" id="GAF78553.1"/>
    </source>
</evidence>
<gene>
    <name evidence="2" type="ORF">S01H1_08716</name>
</gene>
<accession>X0SBX9</accession>
<dbReference type="InterPro" id="IPR036388">
    <property type="entry name" value="WH-like_DNA-bd_sf"/>
</dbReference>
<dbReference type="AlphaFoldDB" id="X0SBX9"/>
<dbReference type="EMBL" id="BARS01004459">
    <property type="protein sequence ID" value="GAF78553.1"/>
    <property type="molecule type" value="Genomic_DNA"/>
</dbReference>
<evidence type="ECO:0000259" key="1">
    <source>
        <dbReference type="Pfam" id="PF09339"/>
    </source>
</evidence>
<dbReference type="GO" id="GO:0003677">
    <property type="term" value="F:DNA binding"/>
    <property type="evidence" value="ECO:0007669"/>
    <property type="project" value="InterPro"/>
</dbReference>
<dbReference type="InterPro" id="IPR036390">
    <property type="entry name" value="WH_DNA-bd_sf"/>
</dbReference>
<protein>
    <recommendedName>
        <fullName evidence="1">HTH iclR-type domain-containing protein</fullName>
    </recommendedName>
</protein>
<dbReference type="Pfam" id="PF09339">
    <property type="entry name" value="HTH_IclR"/>
    <property type="match status" value="1"/>
</dbReference>
<dbReference type="SUPFAM" id="SSF46785">
    <property type="entry name" value="Winged helix' DNA-binding domain"/>
    <property type="match status" value="1"/>
</dbReference>
<comment type="caution">
    <text evidence="2">The sequence shown here is derived from an EMBL/GenBank/DDBJ whole genome shotgun (WGS) entry which is preliminary data.</text>
</comment>
<proteinExistence type="predicted"/>
<dbReference type="GO" id="GO:0006355">
    <property type="term" value="P:regulation of DNA-templated transcription"/>
    <property type="evidence" value="ECO:0007669"/>
    <property type="project" value="InterPro"/>
</dbReference>
<feature type="domain" description="HTH iclR-type" evidence="1">
    <location>
        <begin position="40"/>
        <end position="82"/>
    </location>
</feature>
<sequence length="92" mass="10013">MSVLDRFQRRGKIIPANASFRLTQQGTEKLQEFGGDPKSRVLVALETRGSSDVDEISQASGLSRGQVERLIPTLVRGGYVQYISASMGGEVD</sequence>
<name>X0SBX9_9ZZZZ</name>
<organism evidence="2">
    <name type="scientific">marine sediment metagenome</name>
    <dbReference type="NCBI Taxonomy" id="412755"/>
    <lineage>
        <taxon>unclassified sequences</taxon>
        <taxon>metagenomes</taxon>
        <taxon>ecological metagenomes</taxon>
    </lineage>
</organism>
<dbReference type="Gene3D" id="1.10.10.10">
    <property type="entry name" value="Winged helix-like DNA-binding domain superfamily/Winged helix DNA-binding domain"/>
    <property type="match status" value="1"/>
</dbReference>